<dbReference type="InterPro" id="IPR001900">
    <property type="entry name" value="RNase_II/R"/>
</dbReference>
<dbReference type="PANTHER" id="PTHR23355">
    <property type="entry name" value="RIBONUCLEASE"/>
    <property type="match status" value="1"/>
</dbReference>
<evidence type="ECO:0000313" key="4">
    <source>
        <dbReference type="Proteomes" id="UP000799444"/>
    </source>
</evidence>
<dbReference type="InterPro" id="IPR050180">
    <property type="entry name" value="RNR_Ribonuclease"/>
</dbReference>
<dbReference type="SMART" id="SM00955">
    <property type="entry name" value="RNB"/>
    <property type="match status" value="1"/>
</dbReference>
<dbReference type="InterPro" id="IPR012340">
    <property type="entry name" value="NA-bd_OB-fold"/>
</dbReference>
<reference evidence="3" key="1">
    <citation type="journal article" date="2020" name="Stud. Mycol.">
        <title>101 Dothideomycetes genomes: a test case for predicting lifestyles and emergence of pathogens.</title>
        <authorList>
            <person name="Haridas S."/>
            <person name="Albert R."/>
            <person name="Binder M."/>
            <person name="Bloem J."/>
            <person name="Labutti K."/>
            <person name="Salamov A."/>
            <person name="Andreopoulos B."/>
            <person name="Baker S."/>
            <person name="Barry K."/>
            <person name="Bills G."/>
            <person name="Bluhm B."/>
            <person name="Cannon C."/>
            <person name="Castanera R."/>
            <person name="Culley D."/>
            <person name="Daum C."/>
            <person name="Ezra D."/>
            <person name="Gonzalez J."/>
            <person name="Henrissat B."/>
            <person name="Kuo A."/>
            <person name="Liang C."/>
            <person name="Lipzen A."/>
            <person name="Lutzoni F."/>
            <person name="Magnuson J."/>
            <person name="Mondo S."/>
            <person name="Nolan M."/>
            <person name="Ohm R."/>
            <person name="Pangilinan J."/>
            <person name="Park H.-J."/>
            <person name="Ramirez L."/>
            <person name="Alfaro M."/>
            <person name="Sun H."/>
            <person name="Tritt A."/>
            <person name="Yoshinaga Y."/>
            <person name="Zwiers L.-H."/>
            <person name="Turgeon B."/>
            <person name="Goodwin S."/>
            <person name="Spatafora J."/>
            <person name="Crous P."/>
            <person name="Grigoriev I."/>
        </authorList>
    </citation>
    <scope>NUCLEOTIDE SEQUENCE</scope>
    <source>
        <strain evidence="3">CBS 125425</strain>
    </source>
</reference>
<dbReference type="Proteomes" id="UP000799444">
    <property type="component" value="Unassembled WGS sequence"/>
</dbReference>
<name>A0A9P4QHN9_9PLEO</name>
<dbReference type="GO" id="GO:0000175">
    <property type="term" value="F:3'-5'-RNA exonuclease activity"/>
    <property type="evidence" value="ECO:0007669"/>
    <property type="project" value="TreeGrafter"/>
</dbReference>
<dbReference type="Pfam" id="PF23216">
    <property type="entry name" value="WHD_CYT4"/>
    <property type="match status" value="1"/>
</dbReference>
<dbReference type="PANTHER" id="PTHR23355:SF65">
    <property type="entry name" value="EXORIBONUCLEASE CYT-4, PUTATIVE (AFU_ORTHOLOGUE AFUA_7G01550)-RELATED"/>
    <property type="match status" value="1"/>
</dbReference>
<evidence type="ECO:0000259" key="2">
    <source>
        <dbReference type="SMART" id="SM00955"/>
    </source>
</evidence>
<dbReference type="GO" id="GO:0006402">
    <property type="term" value="P:mRNA catabolic process"/>
    <property type="evidence" value="ECO:0007669"/>
    <property type="project" value="TreeGrafter"/>
</dbReference>
<dbReference type="InterPro" id="IPR056625">
    <property type="entry name" value="SH3_CYT4"/>
</dbReference>
<dbReference type="Pfam" id="PF25522">
    <property type="entry name" value="OB_cyt-4"/>
    <property type="match status" value="1"/>
</dbReference>
<comment type="caution">
    <text evidence="3">The sequence shown here is derived from an EMBL/GenBank/DDBJ whole genome shotgun (WGS) entry which is preliminary data.</text>
</comment>
<proteinExistence type="predicted"/>
<sequence length="1044" mass="117151">MFGARHVCWQCHRRIVAAQGRVLTSSTPPSLSITTTRRAFHAAPAVCSIVQSPQPSPSPSSPPLLDPSLPLREQLRKWQEINGGPTHDELDIFENYPRADLEETTNNLTRANNHGSKSDESIEDKQWDEDPDLDRDPDLVTLGVFLNPGDVVEISVAGREPTLAVFVQQLGEDSQFLSTNGRWCHCTLAAITFAIPGCIDPALLEPIRPFMPTQPSQLHLQSAIHLPRELSSPVTTLLRQLTNESERVYRENASVLDHAHATLADDTRTRMMTLEQIARALIGHNDEAWKPSSEVLLAVRKSLLHNVFRFRTDPRSHRLTNLFSIRPKVDVDNVETVMGWVRDYQTCVASSATRSAQHGVDFSNQTDGSRHVRRFVEKARRLVARSREHRDIAWGFVGPSKSRPDAMHTVWGEAFSDSDRAIINFLQYRALTKAYSSKPELHSACVAIIRATKCYDGVSSKSGRYFDTAISRATALIFLQEIGVLSPYENRTLYDEHLVLPKVRASRNVDLLNTKAELMQKKPDFRDRMQHLRKDWGSVNVYCVDSAGAKDIDDGVSISRVEGKESEFWVHVHVANPTAFFDKTHVLSGLAAHMTETVYTPEHVFLMLPEWATQNYFSLASRRPTLTFSARVDQNGEILENKIQSGIIGNVIRLTPTALATHLGSAPEDDEVHFIVGGKAPTPTHSTAPVKLTPDQLQELRDLQTVGSRLFERRMSAGAAIQLDKATHARVFDGESNLSWAAPSTDRARLIVGDPTIWLTANSADIVAATSFGPKIIVQEMMILGCRVAASWCSERGIPAIFRGTVQSPTISSKNSLSLEEFKTRVWTPYLEAHGRPSLFLVLQYNMMVGRSISHHSSLPHKSLGSEEGYIKVTSPLRRFCDMMAHWQIEAALRYEAESGTKLNAQTLADSSHSILPFSRRQMQDAVTTLTPREKLILKAKVYSQSFWICQAIARAFYYKEAPLPETFTVLVRYLYHSFNRPAFGALKELSLRVRILNPDNLDLRIGDEWEMKIDSVNTYFRTITVTPIRLLVREPTFEGVALM</sequence>
<accession>A0A9P4QHN9</accession>
<dbReference type="GO" id="GO:0003723">
    <property type="term" value="F:RNA binding"/>
    <property type="evidence" value="ECO:0007669"/>
    <property type="project" value="InterPro"/>
</dbReference>
<dbReference type="Pfam" id="PF00773">
    <property type="entry name" value="RNB"/>
    <property type="match status" value="1"/>
</dbReference>
<feature type="compositionally biased region" description="Basic and acidic residues" evidence="1">
    <location>
        <begin position="116"/>
        <end position="125"/>
    </location>
</feature>
<dbReference type="EMBL" id="ML996329">
    <property type="protein sequence ID" value="KAF2727487.1"/>
    <property type="molecule type" value="Genomic_DNA"/>
</dbReference>
<feature type="compositionally biased region" description="Polar residues" evidence="1">
    <location>
        <begin position="104"/>
        <end position="115"/>
    </location>
</feature>
<keyword evidence="4" id="KW-1185">Reference proteome</keyword>
<evidence type="ECO:0000256" key="1">
    <source>
        <dbReference type="SAM" id="MobiDB-lite"/>
    </source>
</evidence>
<protein>
    <submittedName>
        <fullName evidence="3">RNB-domain-containing protein</fullName>
    </submittedName>
</protein>
<dbReference type="AlphaFoldDB" id="A0A9P4QHN9"/>
<dbReference type="OrthoDB" id="2285229at2759"/>
<gene>
    <name evidence="3" type="ORF">EJ04DRAFT_451238</name>
</gene>
<dbReference type="InterPro" id="IPR056624">
    <property type="entry name" value="WH_CYT4"/>
</dbReference>
<feature type="domain" description="RNB" evidence="2">
    <location>
        <begin position="533"/>
        <end position="895"/>
    </location>
</feature>
<dbReference type="Pfam" id="PF23214">
    <property type="entry name" value="SH3_CYT4"/>
    <property type="match status" value="1"/>
</dbReference>
<organism evidence="3 4">
    <name type="scientific">Polyplosphaeria fusca</name>
    <dbReference type="NCBI Taxonomy" id="682080"/>
    <lineage>
        <taxon>Eukaryota</taxon>
        <taxon>Fungi</taxon>
        <taxon>Dikarya</taxon>
        <taxon>Ascomycota</taxon>
        <taxon>Pezizomycotina</taxon>
        <taxon>Dothideomycetes</taxon>
        <taxon>Pleosporomycetidae</taxon>
        <taxon>Pleosporales</taxon>
        <taxon>Tetraplosphaeriaceae</taxon>
        <taxon>Polyplosphaeria</taxon>
    </lineage>
</organism>
<evidence type="ECO:0000313" key="3">
    <source>
        <dbReference type="EMBL" id="KAF2727487.1"/>
    </source>
</evidence>
<feature type="region of interest" description="Disordered" evidence="1">
    <location>
        <begin position="103"/>
        <end position="134"/>
    </location>
</feature>
<dbReference type="GO" id="GO:0000932">
    <property type="term" value="C:P-body"/>
    <property type="evidence" value="ECO:0007669"/>
    <property type="project" value="TreeGrafter"/>
</dbReference>
<dbReference type="InterPro" id="IPR057912">
    <property type="entry name" value="OB_CYT4_C"/>
</dbReference>
<dbReference type="SUPFAM" id="SSF50249">
    <property type="entry name" value="Nucleic acid-binding proteins"/>
    <property type="match status" value="1"/>
</dbReference>